<dbReference type="EMBL" id="CAEZTM010000009">
    <property type="protein sequence ID" value="CAB4564545.1"/>
    <property type="molecule type" value="Genomic_DNA"/>
</dbReference>
<accession>A0A6J6DNJ8</accession>
<dbReference type="InterPro" id="IPR050834">
    <property type="entry name" value="Glycosyltransf_2"/>
</dbReference>
<evidence type="ECO:0000259" key="1">
    <source>
        <dbReference type="Pfam" id="PF00535"/>
    </source>
</evidence>
<feature type="domain" description="Glycosyltransferase 2-like" evidence="1">
    <location>
        <begin position="12"/>
        <end position="172"/>
    </location>
</feature>
<evidence type="ECO:0000313" key="3">
    <source>
        <dbReference type="EMBL" id="CAB4641067.1"/>
    </source>
</evidence>
<dbReference type="AlphaFoldDB" id="A0A6J6DNJ8"/>
<sequence length="275" mass="31572">MPLADRIPTVGIVIPAYNEEDTIRACVQAAIHQTVPAEEIIVVDNKSTDQTKAILKKLKKEFPDAPLIVLRQDEAQGITPTRNMGFDAVTSDIIGRIDSDSVLEPNWVEETKKVFLNTDVHAATGPVIYYDLPLRRYMAKADDTARRAISRLVKQYHFLFGTNMALRREAWEAVREDICLDADREMFEDIDLSVHLYDDGFNIVYAPLMVAGMSTRRVDDSPRDFLSYVKRFDTTYNHHGLRKRVLRIPQWTYLGIYPIAKSLRWGMKLRESIKL</sequence>
<organism evidence="2">
    <name type="scientific">freshwater metagenome</name>
    <dbReference type="NCBI Taxonomy" id="449393"/>
    <lineage>
        <taxon>unclassified sequences</taxon>
        <taxon>metagenomes</taxon>
        <taxon>ecological metagenomes</taxon>
    </lineage>
</organism>
<dbReference type="PANTHER" id="PTHR43685:SF2">
    <property type="entry name" value="GLYCOSYLTRANSFERASE 2-LIKE DOMAIN-CONTAINING PROTEIN"/>
    <property type="match status" value="1"/>
</dbReference>
<dbReference type="Pfam" id="PF00535">
    <property type="entry name" value="Glycos_transf_2"/>
    <property type="match status" value="1"/>
</dbReference>
<dbReference type="InterPro" id="IPR001173">
    <property type="entry name" value="Glyco_trans_2-like"/>
</dbReference>
<reference evidence="2" key="1">
    <citation type="submission" date="2020-05" db="EMBL/GenBank/DDBJ databases">
        <authorList>
            <person name="Chiriac C."/>
            <person name="Salcher M."/>
            <person name="Ghai R."/>
            <person name="Kavagutti S V."/>
        </authorList>
    </citation>
    <scope>NUCLEOTIDE SEQUENCE</scope>
</reference>
<dbReference type="InterPro" id="IPR029044">
    <property type="entry name" value="Nucleotide-diphossugar_trans"/>
</dbReference>
<gene>
    <name evidence="2" type="ORF">UFOPK1684_00337</name>
    <name evidence="3" type="ORF">UFOPK2158_00596</name>
</gene>
<evidence type="ECO:0000313" key="2">
    <source>
        <dbReference type="EMBL" id="CAB4564545.1"/>
    </source>
</evidence>
<dbReference type="Gene3D" id="3.90.550.10">
    <property type="entry name" value="Spore Coat Polysaccharide Biosynthesis Protein SpsA, Chain A"/>
    <property type="match status" value="1"/>
</dbReference>
<proteinExistence type="predicted"/>
<dbReference type="CDD" id="cd00761">
    <property type="entry name" value="Glyco_tranf_GTA_type"/>
    <property type="match status" value="1"/>
</dbReference>
<dbReference type="EMBL" id="CAEZVY010000050">
    <property type="protein sequence ID" value="CAB4641067.1"/>
    <property type="molecule type" value="Genomic_DNA"/>
</dbReference>
<dbReference type="PANTHER" id="PTHR43685">
    <property type="entry name" value="GLYCOSYLTRANSFERASE"/>
    <property type="match status" value="1"/>
</dbReference>
<dbReference type="SUPFAM" id="SSF53448">
    <property type="entry name" value="Nucleotide-diphospho-sugar transferases"/>
    <property type="match status" value="1"/>
</dbReference>
<protein>
    <submittedName>
        <fullName evidence="2">Unannotated protein</fullName>
    </submittedName>
</protein>
<name>A0A6J6DNJ8_9ZZZZ</name>